<name>A0A934RSY8_9BACT</name>
<dbReference type="EMBL" id="JAENIO010000034">
    <property type="protein sequence ID" value="MBK1834868.1"/>
    <property type="molecule type" value="Genomic_DNA"/>
</dbReference>
<dbReference type="InterPro" id="IPR044298">
    <property type="entry name" value="MIG/MutY"/>
</dbReference>
<keyword evidence="7" id="KW-0479">Metal-binding</keyword>
<dbReference type="GO" id="GO:0046872">
    <property type="term" value="F:metal ion binding"/>
    <property type="evidence" value="ECO:0007669"/>
    <property type="project" value="UniProtKB-KW"/>
</dbReference>
<evidence type="ECO:0000256" key="9">
    <source>
        <dbReference type="ARBA" id="ARBA00022801"/>
    </source>
</evidence>
<dbReference type="Gene3D" id="1.10.340.30">
    <property type="entry name" value="Hypothetical protein, domain 2"/>
    <property type="match status" value="1"/>
</dbReference>
<dbReference type="InterPro" id="IPR023170">
    <property type="entry name" value="HhH_base_excis_C"/>
</dbReference>
<keyword evidence="10" id="KW-0408">Iron</keyword>
<evidence type="ECO:0000313" key="15">
    <source>
        <dbReference type="EMBL" id="MBK1834868.1"/>
    </source>
</evidence>
<evidence type="ECO:0000256" key="7">
    <source>
        <dbReference type="ARBA" id="ARBA00022723"/>
    </source>
</evidence>
<sequence>MLQQTTVASVRAGNRFEKFLAEFPNLQSIRDAPEEQLLKAWEGLGYYNRVRNLQKTARAVLADWGGEFPRSAAELETLPGVGPYTAGAIASFAFNEAAPIVDGNIARVLTRLFDSAVEIDTTAGRKQLWEWAGLLLDKEHPRLYNSALMEVGQVFCRPRQPFCASCPLAEFCQTREPEGLPRKKGKAKTVVVTEYALFARRAGKILLARESGSRRRGFYRLPLREEEEVADLELVHTSKYAITKHRVTLQVYAAVGAIADRRQEEEEWVPVGELARLPLVAPVKKVLTDLVD</sequence>
<evidence type="ECO:0000259" key="14">
    <source>
        <dbReference type="SMART" id="SM00478"/>
    </source>
</evidence>
<dbReference type="SUPFAM" id="SSF48150">
    <property type="entry name" value="DNA-glycosylase"/>
    <property type="match status" value="1"/>
</dbReference>
<evidence type="ECO:0000256" key="2">
    <source>
        <dbReference type="ARBA" id="ARBA00001966"/>
    </source>
</evidence>
<comment type="similarity">
    <text evidence="4">Belongs to the Nth/MutY family.</text>
</comment>
<keyword evidence="12" id="KW-0234">DNA repair</keyword>
<dbReference type="Proteomes" id="UP000604083">
    <property type="component" value="Unassembled WGS sequence"/>
</dbReference>
<dbReference type="Pfam" id="PF00633">
    <property type="entry name" value="HHH"/>
    <property type="match status" value="1"/>
</dbReference>
<dbReference type="GO" id="GO:0034039">
    <property type="term" value="F:8-oxo-7,8-dihydroguanine DNA N-glycosylase activity"/>
    <property type="evidence" value="ECO:0007669"/>
    <property type="project" value="TreeGrafter"/>
</dbReference>
<feature type="domain" description="HhH-GPD" evidence="14">
    <location>
        <begin position="1"/>
        <end position="154"/>
    </location>
</feature>
<comment type="cofactor">
    <cofactor evidence="2">
        <name>[4Fe-4S] cluster</name>
        <dbReference type="ChEBI" id="CHEBI:49883"/>
    </cofactor>
</comment>
<dbReference type="GO" id="GO:0035485">
    <property type="term" value="F:adenine/guanine mispair binding"/>
    <property type="evidence" value="ECO:0007669"/>
    <property type="project" value="TreeGrafter"/>
</dbReference>
<evidence type="ECO:0000256" key="6">
    <source>
        <dbReference type="ARBA" id="ARBA00022023"/>
    </source>
</evidence>
<dbReference type="GO" id="GO:0006298">
    <property type="term" value="P:mismatch repair"/>
    <property type="evidence" value="ECO:0007669"/>
    <property type="project" value="TreeGrafter"/>
</dbReference>
<organism evidence="15 16">
    <name type="scientific">Roseibacillus ishigakijimensis</name>
    <dbReference type="NCBI Taxonomy" id="454146"/>
    <lineage>
        <taxon>Bacteria</taxon>
        <taxon>Pseudomonadati</taxon>
        <taxon>Verrucomicrobiota</taxon>
        <taxon>Verrucomicrobiia</taxon>
        <taxon>Verrucomicrobiales</taxon>
        <taxon>Verrucomicrobiaceae</taxon>
        <taxon>Roseibacillus</taxon>
    </lineage>
</organism>
<dbReference type="EC" id="3.2.2.31" evidence="5"/>
<evidence type="ECO:0000256" key="12">
    <source>
        <dbReference type="ARBA" id="ARBA00023204"/>
    </source>
</evidence>
<evidence type="ECO:0000256" key="3">
    <source>
        <dbReference type="ARBA" id="ARBA00002933"/>
    </source>
</evidence>
<reference evidence="15" key="1">
    <citation type="submission" date="2021-01" db="EMBL/GenBank/DDBJ databases">
        <title>Modified the classification status of verrucomicrobia.</title>
        <authorList>
            <person name="Feng X."/>
        </authorList>
    </citation>
    <scope>NUCLEOTIDE SEQUENCE</scope>
    <source>
        <strain evidence="15">KCTC 12986</strain>
    </source>
</reference>
<evidence type="ECO:0000256" key="10">
    <source>
        <dbReference type="ARBA" id="ARBA00023004"/>
    </source>
</evidence>
<dbReference type="SUPFAM" id="SSF55811">
    <property type="entry name" value="Nudix"/>
    <property type="match status" value="1"/>
</dbReference>
<gene>
    <name evidence="15" type="ORF">JIN78_12430</name>
</gene>
<comment type="caution">
    <text evidence="15">The sequence shown here is derived from an EMBL/GenBank/DDBJ whole genome shotgun (WGS) entry which is preliminary data.</text>
</comment>
<evidence type="ECO:0000256" key="8">
    <source>
        <dbReference type="ARBA" id="ARBA00022763"/>
    </source>
</evidence>
<dbReference type="RefSeq" id="WP_200392300.1">
    <property type="nucleotide sequence ID" value="NZ_JAENIO010000034.1"/>
</dbReference>
<dbReference type="InterPro" id="IPR003265">
    <property type="entry name" value="HhH-GPD_domain"/>
</dbReference>
<dbReference type="AlphaFoldDB" id="A0A934RSY8"/>
<keyword evidence="8" id="KW-0227">DNA damage</keyword>
<comment type="function">
    <text evidence="3">Adenine glycosylase active on G-A mispairs. MutY also corrects error-prone DNA synthesis past GO lesions which are due to the oxidatively damaged form of guanine: 7,8-dihydro-8-oxoguanine (8-oxo-dGTP).</text>
</comment>
<evidence type="ECO:0000256" key="13">
    <source>
        <dbReference type="ARBA" id="ARBA00023295"/>
    </source>
</evidence>
<dbReference type="GO" id="GO:0006284">
    <property type="term" value="P:base-excision repair"/>
    <property type="evidence" value="ECO:0007669"/>
    <property type="project" value="InterPro"/>
</dbReference>
<dbReference type="Gene3D" id="1.10.1670.10">
    <property type="entry name" value="Helix-hairpin-Helix base-excision DNA repair enzymes (C-terminal)"/>
    <property type="match status" value="1"/>
</dbReference>
<evidence type="ECO:0000256" key="11">
    <source>
        <dbReference type="ARBA" id="ARBA00023014"/>
    </source>
</evidence>
<keyword evidence="13" id="KW-0326">Glycosidase</keyword>
<dbReference type="InterPro" id="IPR004036">
    <property type="entry name" value="Endonuclease-III-like_CS2"/>
</dbReference>
<comment type="catalytic activity">
    <reaction evidence="1">
        <text>Hydrolyzes free adenine bases from 7,8-dihydro-8-oxoguanine:adenine mismatched double-stranded DNA, leaving an apurinic site.</text>
        <dbReference type="EC" id="3.2.2.31"/>
    </reaction>
</comment>
<dbReference type="PANTHER" id="PTHR42944">
    <property type="entry name" value="ADENINE DNA GLYCOSYLASE"/>
    <property type="match status" value="1"/>
</dbReference>
<accession>A0A934RSY8</accession>
<dbReference type="GO" id="GO:0051536">
    <property type="term" value="F:iron-sulfur cluster binding"/>
    <property type="evidence" value="ECO:0007669"/>
    <property type="project" value="UniProtKB-KW"/>
</dbReference>
<dbReference type="InterPro" id="IPR000445">
    <property type="entry name" value="HhH_motif"/>
</dbReference>
<dbReference type="InterPro" id="IPR015797">
    <property type="entry name" value="NUDIX_hydrolase-like_dom_sf"/>
</dbReference>
<keyword evidence="16" id="KW-1185">Reference proteome</keyword>
<dbReference type="GO" id="GO:0032357">
    <property type="term" value="F:oxidized purine DNA binding"/>
    <property type="evidence" value="ECO:0007669"/>
    <property type="project" value="TreeGrafter"/>
</dbReference>
<dbReference type="GO" id="GO:0000701">
    <property type="term" value="F:purine-specific mismatch base pair DNA N-glycosylase activity"/>
    <property type="evidence" value="ECO:0007669"/>
    <property type="project" value="UniProtKB-EC"/>
</dbReference>
<evidence type="ECO:0000256" key="1">
    <source>
        <dbReference type="ARBA" id="ARBA00000843"/>
    </source>
</evidence>
<dbReference type="InterPro" id="IPR011257">
    <property type="entry name" value="DNA_glycosylase"/>
</dbReference>
<dbReference type="Pfam" id="PF00730">
    <property type="entry name" value="HhH-GPD"/>
    <property type="match status" value="1"/>
</dbReference>
<dbReference type="PANTHER" id="PTHR42944:SF1">
    <property type="entry name" value="ADENINE DNA GLYCOSYLASE"/>
    <property type="match status" value="1"/>
</dbReference>
<evidence type="ECO:0000256" key="5">
    <source>
        <dbReference type="ARBA" id="ARBA00012045"/>
    </source>
</evidence>
<keyword evidence="9" id="KW-0378">Hydrolase</keyword>
<evidence type="ECO:0000313" key="16">
    <source>
        <dbReference type="Proteomes" id="UP000604083"/>
    </source>
</evidence>
<protein>
    <recommendedName>
        <fullName evidence="6">Adenine DNA glycosylase</fullName>
        <ecNumber evidence="5">3.2.2.31</ecNumber>
    </recommendedName>
</protein>
<proteinExistence type="inferred from homology"/>
<evidence type="ECO:0000256" key="4">
    <source>
        <dbReference type="ARBA" id="ARBA00008343"/>
    </source>
</evidence>
<keyword evidence="11" id="KW-0411">Iron-sulfur</keyword>
<dbReference type="SMART" id="SM00478">
    <property type="entry name" value="ENDO3c"/>
    <property type="match status" value="1"/>
</dbReference>
<dbReference type="CDD" id="cd00056">
    <property type="entry name" value="ENDO3c"/>
    <property type="match status" value="1"/>
</dbReference>
<dbReference type="PROSITE" id="PS01155">
    <property type="entry name" value="ENDONUCLEASE_III_2"/>
    <property type="match status" value="1"/>
</dbReference>